<accession>A0AAV0RNJ4</accession>
<gene>
    <name evidence="2" type="ORF">LITE_LOCUS49069</name>
</gene>
<dbReference type="InterPro" id="IPR044824">
    <property type="entry name" value="MAIN-like"/>
</dbReference>
<dbReference type="Proteomes" id="UP001154282">
    <property type="component" value="Unassembled WGS sequence"/>
</dbReference>
<keyword evidence="3" id="KW-1185">Reference proteome</keyword>
<evidence type="ECO:0000313" key="3">
    <source>
        <dbReference type="Proteomes" id="UP001154282"/>
    </source>
</evidence>
<evidence type="ECO:0000313" key="2">
    <source>
        <dbReference type="EMBL" id="CAI0559133.1"/>
    </source>
</evidence>
<dbReference type="GO" id="GO:0010073">
    <property type="term" value="P:meristem maintenance"/>
    <property type="evidence" value="ECO:0007669"/>
    <property type="project" value="InterPro"/>
</dbReference>
<reference evidence="2" key="1">
    <citation type="submission" date="2022-08" db="EMBL/GenBank/DDBJ databases">
        <authorList>
            <person name="Gutierrez-Valencia J."/>
        </authorList>
    </citation>
    <scope>NUCLEOTIDE SEQUENCE</scope>
</reference>
<dbReference type="PANTHER" id="PTHR46033">
    <property type="entry name" value="PROTEIN MAIN-LIKE 2"/>
    <property type="match status" value="1"/>
</dbReference>
<comment type="caution">
    <text evidence="2">The sequence shown here is derived from an EMBL/GenBank/DDBJ whole genome shotgun (WGS) entry which is preliminary data.</text>
</comment>
<feature type="domain" description="Aminotransferase-like plant mobile" evidence="1">
    <location>
        <begin position="4"/>
        <end position="303"/>
    </location>
</feature>
<dbReference type="PANTHER" id="PTHR46033:SF8">
    <property type="entry name" value="PROTEIN MAINTENANCE OF MERISTEMS-LIKE"/>
    <property type="match status" value="1"/>
</dbReference>
<protein>
    <recommendedName>
        <fullName evidence="1">Aminotransferase-like plant mobile domain-containing protein</fullName>
    </recommendedName>
</protein>
<proteinExistence type="predicted"/>
<dbReference type="Pfam" id="PF10536">
    <property type="entry name" value="PMD"/>
    <property type="match status" value="1"/>
</dbReference>
<dbReference type="AlphaFoldDB" id="A0AAV0RNJ4"/>
<evidence type="ECO:0000259" key="1">
    <source>
        <dbReference type="Pfam" id="PF10536"/>
    </source>
</evidence>
<dbReference type="InterPro" id="IPR019557">
    <property type="entry name" value="AminoTfrase-like_pln_mobile"/>
</dbReference>
<sequence length="348" mass="39344">MFRKIAIDEALISAFVERWQPDTNTFHLPFGEMTILLHDVQYLLQIPVEGRLMSRTSVQLDHPEVGLCALLGMNSEQLSGRSEAPGFGSKGKWYEKGGFLAEMASRYLQVNGTHVTEAQSYLLLMLGSTLFVDKSRDRVRPVVTYFGRVGGDRSVQLGVWYTCLVVQMPWSSVSCWCQGVAGCLTLLQCWIYEYFPGFRPSHFEPPVVGPDEAWASRWIGQPATGSVADPSVRLAFYRQALDSLTPSDVFWTPFHQRPHQAVRRSLYTRVIRFADVGEFYDPARCLRQFGYRQMVPPPPSRPQRADRPEAPGGYVIRIPESFDAAWDALISHMVHIDHVLSALEDVSI</sequence>
<organism evidence="2 3">
    <name type="scientific">Linum tenue</name>
    <dbReference type="NCBI Taxonomy" id="586396"/>
    <lineage>
        <taxon>Eukaryota</taxon>
        <taxon>Viridiplantae</taxon>
        <taxon>Streptophyta</taxon>
        <taxon>Embryophyta</taxon>
        <taxon>Tracheophyta</taxon>
        <taxon>Spermatophyta</taxon>
        <taxon>Magnoliopsida</taxon>
        <taxon>eudicotyledons</taxon>
        <taxon>Gunneridae</taxon>
        <taxon>Pentapetalae</taxon>
        <taxon>rosids</taxon>
        <taxon>fabids</taxon>
        <taxon>Malpighiales</taxon>
        <taxon>Linaceae</taxon>
        <taxon>Linum</taxon>
    </lineage>
</organism>
<name>A0AAV0RNJ4_9ROSI</name>
<dbReference type="EMBL" id="CAMGYJ010000011">
    <property type="protein sequence ID" value="CAI0559133.1"/>
    <property type="molecule type" value="Genomic_DNA"/>
</dbReference>